<dbReference type="CDD" id="cd03483">
    <property type="entry name" value="MutL_Trans_MLH1"/>
    <property type="match status" value="1"/>
</dbReference>
<dbReference type="InterPro" id="IPR038973">
    <property type="entry name" value="MutL/Mlh/Pms-like"/>
</dbReference>
<comment type="similarity">
    <text evidence="2">Belongs to the DNA mismatch repair MutL/HexB family.</text>
</comment>
<dbReference type="SMART" id="SM01340">
    <property type="entry name" value="DNA_mis_repair"/>
    <property type="match status" value="1"/>
</dbReference>
<dbReference type="Proteomes" id="UP000684084">
    <property type="component" value="Unassembled WGS sequence"/>
</dbReference>
<dbReference type="InterPro" id="IPR032189">
    <property type="entry name" value="Mlh1_C"/>
</dbReference>
<dbReference type="GO" id="GO:0030983">
    <property type="term" value="F:mismatched DNA binding"/>
    <property type="evidence" value="ECO:0007669"/>
    <property type="project" value="InterPro"/>
</dbReference>
<dbReference type="GO" id="GO:0005524">
    <property type="term" value="F:ATP binding"/>
    <property type="evidence" value="ECO:0007669"/>
    <property type="project" value="InterPro"/>
</dbReference>
<organism evidence="8 9">
    <name type="scientific">Rhizophagus irregularis</name>
    <dbReference type="NCBI Taxonomy" id="588596"/>
    <lineage>
        <taxon>Eukaryota</taxon>
        <taxon>Fungi</taxon>
        <taxon>Fungi incertae sedis</taxon>
        <taxon>Mucoromycota</taxon>
        <taxon>Glomeromycotina</taxon>
        <taxon>Glomeromycetes</taxon>
        <taxon>Glomerales</taxon>
        <taxon>Glomeraceae</taxon>
        <taxon>Rhizophagus</taxon>
    </lineage>
</organism>
<dbReference type="OrthoDB" id="10263226at2759"/>
<reference evidence="8" key="1">
    <citation type="submission" date="2020-05" db="EMBL/GenBank/DDBJ databases">
        <authorList>
            <person name="Rincon C."/>
            <person name="Sanders R I."/>
            <person name="Robbins C."/>
            <person name="Chaturvedi A."/>
        </authorList>
    </citation>
    <scope>NUCLEOTIDE SEQUENCE</scope>
    <source>
        <strain evidence="8">CHB12</strain>
    </source>
</reference>
<gene>
    <name evidence="8" type="ORF">CHRIB12_LOCUS8906</name>
</gene>
<dbReference type="SUPFAM" id="SSF55874">
    <property type="entry name" value="ATPase domain of HSP90 chaperone/DNA topoisomerase II/histidine kinase"/>
    <property type="match status" value="1"/>
</dbReference>
<dbReference type="Gene3D" id="3.30.565.10">
    <property type="entry name" value="Histidine kinase-like ATPase, C-terminal domain"/>
    <property type="match status" value="1"/>
</dbReference>
<keyword evidence="3" id="KW-0227">DNA damage</keyword>
<evidence type="ECO:0000256" key="2">
    <source>
        <dbReference type="ARBA" id="ARBA00006082"/>
    </source>
</evidence>
<dbReference type="InterPro" id="IPR002099">
    <property type="entry name" value="MutL/Mlh/PMS"/>
</dbReference>
<dbReference type="PANTHER" id="PTHR10073:SF12">
    <property type="entry name" value="DNA MISMATCH REPAIR PROTEIN MLH1"/>
    <property type="match status" value="1"/>
</dbReference>
<dbReference type="GO" id="GO:0032389">
    <property type="term" value="C:MutLalpha complex"/>
    <property type="evidence" value="ECO:0007669"/>
    <property type="project" value="TreeGrafter"/>
</dbReference>
<keyword evidence="4" id="KW-0234">DNA repair</keyword>
<dbReference type="Gene3D" id="3.30.230.10">
    <property type="match status" value="1"/>
</dbReference>
<dbReference type="Pfam" id="PF16413">
    <property type="entry name" value="Mlh1_C"/>
    <property type="match status" value="1"/>
</dbReference>
<proteinExistence type="inferred from homology"/>
<dbReference type="GO" id="GO:0016887">
    <property type="term" value="F:ATP hydrolysis activity"/>
    <property type="evidence" value="ECO:0007669"/>
    <property type="project" value="InterPro"/>
</dbReference>
<sequence>MNSYHLHEKDALTMTDKTNPRPIRRLNETVVNRIAAGEIINRPANALKELIENSLDAGASNIQITVKDGGLKLLQILDNGHGIRKEDMTIVCERFTTSKLKNFEDLSNINTYGFRGEALASISHVAHVTITTKTADSNCAYRACYSDGKLVPAKPGTNAEPKACAGNTGTQITAEDLFYNVPTRRKALKSPSDEYNRILDVVNRYAIHNSGVSFTCKKQGSNQAEVNTLSMSSVLDNIRQIYGSIASELLGLSKSFKKLEFKLNGYISNANYNLKKMIFLLFINHRAVENSSLKKAIESIYTTYLPKNTHPFAYLSLEINPQNVDVNVHPTKREVRFLNEDEVIAAVGDAIQESLAGANSSRTFLTQTLLPGAESIETNTNLAENSIKKSGVKVLNYKLVRTDSRVQTLDDFCNPDNTFNMQPKDNPKKGNNNFPNSSKNIVNSNVGSSNLKRKRERFDVRLTSILTLRKRLKEIEHKGLTELLANHTFVGCVDDSLTLALVQHQTKLYMVNYNVLSEELFYQLALYGFHNFGFIHLSIPAPIRELTIFALESCDHDKSEDLKPNEEISQIIIDQLISRKEMLLEYFSMTITENGELATLPLMLKGYAPNLDKLPTFLLRLGTEVDWETETGCFETLSRELGLFYAPEPPNFSNISTSISNNQDDNSMDICDTSNVNKDNSLLLPKRKSSEKETNLIFTEQQKKAEIARYKWQIEHLIFPTLKSQFIAPKSIAENGHVLQIANLPDLYRIFERC</sequence>
<dbReference type="FunFam" id="3.30.230.10:FF:000014">
    <property type="entry name" value="DNA mismatch repair protein Mlh1"/>
    <property type="match status" value="1"/>
</dbReference>
<evidence type="ECO:0000256" key="5">
    <source>
        <dbReference type="ARBA" id="ARBA00023242"/>
    </source>
</evidence>
<name>A0A916E4P2_9GLOM</name>
<dbReference type="FunFam" id="3.30.565.10:FF:000109">
    <property type="entry name" value="Related to MLH1-DNA mismatch repair protein"/>
    <property type="match status" value="1"/>
</dbReference>
<dbReference type="EMBL" id="CAGKOT010000017">
    <property type="protein sequence ID" value="CAB5362024.1"/>
    <property type="molecule type" value="Genomic_DNA"/>
</dbReference>
<dbReference type="AlphaFoldDB" id="A0A916E4P2"/>
<dbReference type="GO" id="GO:0140664">
    <property type="term" value="F:ATP-dependent DNA damage sensor activity"/>
    <property type="evidence" value="ECO:0007669"/>
    <property type="project" value="InterPro"/>
</dbReference>
<evidence type="ECO:0000256" key="4">
    <source>
        <dbReference type="ARBA" id="ARBA00023204"/>
    </source>
</evidence>
<feature type="domain" description="DNA mismatch repair protein S5" evidence="7">
    <location>
        <begin position="238"/>
        <end position="356"/>
    </location>
</feature>
<comment type="subcellular location">
    <subcellularLocation>
        <location evidence="1">Nucleus</location>
    </subcellularLocation>
</comment>
<evidence type="ECO:0000256" key="6">
    <source>
        <dbReference type="SAM" id="MobiDB-lite"/>
    </source>
</evidence>
<dbReference type="CDD" id="cd16926">
    <property type="entry name" value="HATPase_MutL-MLH-PMS-like"/>
    <property type="match status" value="1"/>
</dbReference>
<evidence type="ECO:0000256" key="3">
    <source>
        <dbReference type="ARBA" id="ARBA00022763"/>
    </source>
</evidence>
<dbReference type="VEuPathDB" id="FungiDB:RhiirFUN_014524"/>
<keyword evidence="5" id="KW-0539">Nucleus</keyword>
<dbReference type="InterPro" id="IPR036890">
    <property type="entry name" value="HATPase_C_sf"/>
</dbReference>
<protein>
    <recommendedName>
        <fullName evidence="7">DNA mismatch repair protein S5 domain-containing protein</fullName>
    </recommendedName>
</protein>
<feature type="region of interest" description="Disordered" evidence="6">
    <location>
        <begin position="418"/>
        <end position="448"/>
    </location>
</feature>
<dbReference type="SUPFAM" id="SSF54211">
    <property type="entry name" value="Ribosomal protein S5 domain 2-like"/>
    <property type="match status" value="1"/>
</dbReference>
<dbReference type="PROSITE" id="PS00058">
    <property type="entry name" value="DNA_MISMATCH_REPAIR_1"/>
    <property type="match status" value="1"/>
</dbReference>
<dbReference type="InterPro" id="IPR013507">
    <property type="entry name" value="DNA_mismatch_S5_2-like"/>
</dbReference>
<dbReference type="NCBIfam" id="TIGR00585">
    <property type="entry name" value="mutl"/>
    <property type="match status" value="1"/>
</dbReference>
<dbReference type="InterPro" id="IPR014762">
    <property type="entry name" value="DNA_mismatch_repair_CS"/>
</dbReference>
<dbReference type="Pfam" id="PF13589">
    <property type="entry name" value="HATPase_c_3"/>
    <property type="match status" value="1"/>
</dbReference>
<evidence type="ECO:0000259" key="7">
    <source>
        <dbReference type="SMART" id="SM01340"/>
    </source>
</evidence>
<accession>A0A916E4P2</accession>
<dbReference type="GO" id="GO:0006298">
    <property type="term" value="P:mismatch repair"/>
    <property type="evidence" value="ECO:0007669"/>
    <property type="project" value="InterPro"/>
</dbReference>
<dbReference type="InterPro" id="IPR020568">
    <property type="entry name" value="Ribosomal_Su5_D2-typ_SF"/>
</dbReference>
<comment type="caution">
    <text evidence="8">The sequence shown here is derived from an EMBL/GenBank/DDBJ whole genome shotgun (WGS) entry which is preliminary data.</text>
</comment>
<evidence type="ECO:0000256" key="1">
    <source>
        <dbReference type="ARBA" id="ARBA00004123"/>
    </source>
</evidence>
<dbReference type="PANTHER" id="PTHR10073">
    <property type="entry name" value="DNA MISMATCH REPAIR PROTEIN MLH, PMS, MUTL"/>
    <property type="match status" value="1"/>
</dbReference>
<evidence type="ECO:0000313" key="8">
    <source>
        <dbReference type="EMBL" id="CAB5362024.1"/>
    </source>
</evidence>
<dbReference type="InterPro" id="IPR014721">
    <property type="entry name" value="Ribsml_uS5_D2-typ_fold_subgr"/>
</dbReference>
<dbReference type="Pfam" id="PF01119">
    <property type="entry name" value="DNA_mis_repair"/>
    <property type="match status" value="1"/>
</dbReference>
<evidence type="ECO:0000313" key="9">
    <source>
        <dbReference type="Proteomes" id="UP000684084"/>
    </source>
</evidence>